<accession>A0ABN9XZ42</accession>
<dbReference type="EMBL" id="CAUYUJ010021261">
    <property type="protein sequence ID" value="CAK0903579.1"/>
    <property type="molecule type" value="Genomic_DNA"/>
</dbReference>
<dbReference type="Proteomes" id="UP001189429">
    <property type="component" value="Unassembled WGS sequence"/>
</dbReference>
<sequence length="87" mass="9382">MSPVGGALWAAECTLVPLRERVSESSSEWIREAIPVQQDRLREALLPAGEPGAGKASGQGLDLAHSVFHPRHPGYDHFVRLLPGACQ</sequence>
<organism evidence="1 2">
    <name type="scientific">Prorocentrum cordatum</name>
    <dbReference type="NCBI Taxonomy" id="2364126"/>
    <lineage>
        <taxon>Eukaryota</taxon>
        <taxon>Sar</taxon>
        <taxon>Alveolata</taxon>
        <taxon>Dinophyceae</taxon>
        <taxon>Prorocentrales</taxon>
        <taxon>Prorocentraceae</taxon>
        <taxon>Prorocentrum</taxon>
    </lineage>
</organism>
<gene>
    <name evidence="1" type="ORF">PCOR1329_LOCUS79869</name>
</gene>
<evidence type="ECO:0000313" key="2">
    <source>
        <dbReference type="Proteomes" id="UP001189429"/>
    </source>
</evidence>
<protein>
    <submittedName>
        <fullName evidence="1">Uncharacterized protein</fullName>
    </submittedName>
</protein>
<comment type="caution">
    <text evidence="1">The sequence shown here is derived from an EMBL/GenBank/DDBJ whole genome shotgun (WGS) entry which is preliminary data.</text>
</comment>
<evidence type="ECO:0000313" key="1">
    <source>
        <dbReference type="EMBL" id="CAK0903579.1"/>
    </source>
</evidence>
<name>A0ABN9XZ42_9DINO</name>
<reference evidence="1" key="1">
    <citation type="submission" date="2023-10" db="EMBL/GenBank/DDBJ databases">
        <authorList>
            <person name="Chen Y."/>
            <person name="Shah S."/>
            <person name="Dougan E. K."/>
            <person name="Thang M."/>
            <person name="Chan C."/>
        </authorList>
    </citation>
    <scope>NUCLEOTIDE SEQUENCE [LARGE SCALE GENOMIC DNA]</scope>
</reference>
<keyword evidence="2" id="KW-1185">Reference proteome</keyword>
<feature type="non-terminal residue" evidence="1">
    <location>
        <position position="87"/>
    </location>
</feature>
<proteinExistence type="predicted"/>